<protein>
    <recommendedName>
        <fullName evidence="6">Zn(2)-C6 fungal-type domain-containing protein</fullName>
    </recommendedName>
</protein>
<proteinExistence type="predicted"/>
<dbReference type="SMART" id="SM00906">
    <property type="entry name" value="Fungal_trans"/>
    <property type="match status" value="1"/>
</dbReference>
<dbReference type="OrthoDB" id="3362851at2759"/>
<dbReference type="GO" id="GO:0006351">
    <property type="term" value="P:DNA-templated transcription"/>
    <property type="evidence" value="ECO:0007669"/>
    <property type="project" value="InterPro"/>
</dbReference>
<dbReference type="Gene3D" id="4.10.240.10">
    <property type="entry name" value="Zn(2)-C6 fungal-type DNA-binding domain"/>
    <property type="match status" value="1"/>
</dbReference>
<dbReference type="GO" id="GO:0000981">
    <property type="term" value="F:DNA-binding transcription factor activity, RNA polymerase II-specific"/>
    <property type="evidence" value="ECO:0007669"/>
    <property type="project" value="InterPro"/>
</dbReference>
<dbReference type="InterPro" id="IPR036864">
    <property type="entry name" value="Zn2-C6_fun-type_DNA-bd_sf"/>
</dbReference>
<evidence type="ECO:0000313" key="7">
    <source>
        <dbReference type="EMBL" id="KUJ21315.1"/>
    </source>
</evidence>
<name>A0A194XM44_MOLSC</name>
<evidence type="ECO:0000313" key="8">
    <source>
        <dbReference type="Proteomes" id="UP000070700"/>
    </source>
</evidence>
<accession>A0A194XM44</accession>
<dbReference type="CDD" id="cd12148">
    <property type="entry name" value="fungal_TF_MHR"/>
    <property type="match status" value="1"/>
</dbReference>
<dbReference type="InterPro" id="IPR050815">
    <property type="entry name" value="TF_fung"/>
</dbReference>
<keyword evidence="2" id="KW-0479">Metal-binding</keyword>
<evidence type="ECO:0000256" key="5">
    <source>
        <dbReference type="ARBA" id="ARBA00023242"/>
    </source>
</evidence>
<dbReference type="RefSeq" id="XP_018075670.1">
    <property type="nucleotide sequence ID" value="XM_018222250.1"/>
</dbReference>
<keyword evidence="8" id="KW-1185">Reference proteome</keyword>
<dbReference type="Pfam" id="PF04082">
    <property type="entry name" value="Fungal_trans"/>
    <property type="match status" value="1"/>
</dbReference>
<reference evidence="7 8" key="1">
    <citation type="submission" date="2015-10" db="EMBL/GenBank/DDBJ databases">
        <title>Full genome of DAOMC 229536 Phialocephala scopiformis, a fungal endophyte of spruce producing the potent anti-insectan compound rugulosin.</title>
        <authorList>
            <consortium name="DOE Joint Genome Institute"/>
            <person name="Walker A.K."/>
            <person name="Frasz S.L."/>
            <person name="Seifert K.A."/>
            <person name="Miller J.D."/>
            <person name="Mondo S.J."/>
            <person name="Labutti K."/>
            <person name="Lipzen A."/>
            <person name="Dockter R."/>
            <person name="Kennedy M."/>
            <person name="Grigoriev I.V."/>
            <person name="Spatafora J.W."/>
        </authorList>
    </citation>
    <scope>NUCLEOTIDE SEQUENCE [LARGE SCALE GENOMIC DNA]</scope>
    <source>
        <strain evidence="7 8">CBS 120377</strain>
    </source>
</reference>
<dbReference type="GO" id="GO:0005634">
    <property type="term" value="C:nucleus"/>
    <property type="evidence" value="ECO:0007669"/>
    <property type="project" value="UniProtKB-SubCell"/>
</dbReference>
<dbReference type="InterPro" id="IPR007219">
    <property type="entry name" value="XnlR_reg_dom"/>
</dbReference>
<evidence type="ECO:0000256" key="4">
    <source>
        <dbReference type="ARBA" id="ARBA00023163"/>
    </source>
</evidence>
<dbReference type="GO" id="GO:0003677">
    <property type="term" value="F:DNA binding"/>
    <property type="evidence" value="ECO:0007669"/>
    <property type="project" value="InterPro"/>
</dbReference>
<evidence type="ECO:0000256" key="2">
    <source>
        <dbReference type="ARBA" id="ARBA00022723"/>
    </source>
</evidence>
<gene>
    <name evidence="7" type="ORF">LY89DRAFT_778882</name>
</gene>
<dbReference type="SUPFAM" id="SSF57701">
    <property type="entry name" value="Zn2/Cys6 DNA-binding domain"/>
    <property type="match status" value="1"/>
</dbReference>
<dbReference type="InParanoid" id="A0A194XM44"/>
<dbReference type="InterPro" id="IPR001138">
    <property type="entry name" value="Zn2Cys6_DnaBD"/>
</dbReference>
<evidence type="ECO:0000256" key="3">
    <source>
        <dbReference type="ARBA" id="ARBA00023015"/>
    </source>
</evidence>
<dbReference type="GO" id="GO:0008270">
    <property type="term" value="F:zinc ion binding"/>
    <property type="evidence" value="ECO:0007669"/>
    <property type="project" value="InterPro"/>
</dbReference>
<evidence type="ECO:0000259" key="6">
    <source>
        <dbReference type="PROSITE" id="PS50048"/>
    </source>
</evidence>
<dbReference type="CDD" id="cd00067">
    <property type="entry name" value="GAL4"/>
    <property type="match status" value="1"/>
</dbReference>
<dbReference type="Pfam" id="PF00172">
    <property type="entry name" value="Zn_clus"/>
    <property type="match status" value="1"/>
</dbReference>
<dbReference type="PROSITE" id="PS50048">
    <property type="entry name" value="ZN2_CY6_FUNGAL_2"/>
    <property type="match status" value="1"/>
</dbReference>
<feature type="domain" description="Zn(2)-C6 fungal-type" evidence="6">
    <location>
        <begin position="58"/>
        <end position="88"/>
    </location>
</feature>
<dbReference type="EMBL" id="KQ947408">
    <property type="protein sequence ID" value="KUJ21315.1"/>
    <property type="molecule type" value="Genomic_DNA"/>
</dbReference>
<dbReference type="Proteomes" id="UP000070700">
    <property type="component" value="Unassembled WGS sequence"/>
</dbReference>
<organism evidence="7 8">
    <name type="scientific">Mollisia scopiformis</name>
    <name type="common">Conifer needle endophyte fungus</name>
    <name type="synonym">Phialocephala scopiformis</name>
    <dbReference type="NCBI Taxonomy" id="149040"/>
    <lineage>
        <taxon>Eukaryota</taxon>
        <taxon>Fungi</taxon>
        <taxon>Dikarya</taxon>
        <taxon>Ascomycota</taxon>
        <taxon>Pezizomycotina</taxon>
        <taxon>Leotiomycetes</taxon>
        <taxon>Helotiales</taxon>
        <taxon>Mollisiaceae</taxon>
        <taxon>Mollisia</taxon>
    </lineage>
</organism>
<dbReference type="PANTHER" id="PTHR47338:SF5">
    <property type="entry name" value="ZN(II)2CYS6 TRANSCRIPTION FACTOR (EUROFUNG)"/>
    <property type="match status" value="1"/>
</dbReference>
<dbReference type="SMART" id="SM00066">
    <property type="entry name" value="GAL4"/>
    <property type="match status" value="1"/>
</dbReference>
<comment type="subcellular location">
    <subcellularLocation>
        <location evidence="1">Nucleus</location>
    </subcellularLocation>
</comment>
<dbReference type="GeneID" id="28831976"/>
<keyword evidence="4" id="KW-0804">Transcription</keyword>
<dbReference type="AlphaFoldDB" id="A0A194XM44"/>
<keyword evidence="5" id="KW-0539">Nucleus</keyword>
<evidence type="ECO:0000256" key="1">
    <source>
        <dbReference type="ARBA" id="ARBA00004123"/>
    </source>
</evidence>
<dbReference type="PANTHER" id="PTHR47338">
    <property type="entry name" value="ZN(II)2CYS6 TRANSCRIPTION FACTOR (EUROFUNG)-RELATED"/>
    <property type="match status" value="1"/>
</dbReference>
<keyword evidence="3" id="KW-0805">Transcription regulation</keyword>
<dbReference type="KEGG" id="psco:LY89DRAFT_778882"/>
<sequence length="600" mass="67040">MSSSLDGLDWAAIMSPNVQPTPGLMDIVPTPTTNVQPSTSPGARRNENLSTPVYKFQVCSSCRRKKRKCNLERPSCSLCLENGWICEYRHMKKKPGPSKRSGSTVAAASPVVAAEPELNTNTTFFSAANSLSTISENAKNRLVDLYFVHVQPILPLFCRSSFERDLAECRIPNKLIYALFTVSSRFAPLEEILVLLGSSNSTPWKSFARIADQESQAQEGNTHITLNDLKADVLLTLYQFTSFPGRKAWMMVGTLMRTAFAIGLHRIDCGIPNPDLTEFELEEQRFVWWAVWKLDSAINSITGSHFGIDSHGIGTALVSTSVAKFTAGGVVRSNSQFLPTDSSRSWMNAREILTTDTDDGMNMHLLSICFVRAVSLCRQSLHANTTPELIRQFSVLRNALPCMRLSLSEWYFDPSMQSLETVGSHRARLETLLLMHMSQVQCFLPFPSSKTGDLLGDDSVSNWKISVASGEGIATIFRHWKPEYFAVADPFVCSTIWFTMCMLSLHTMSIYGQSEAGPDVKISNALDLLNVALGNFARRWELSQRLLDSAIQLQSWNWLKIDFSQILSLMAQLHTPFDPLKQEPAGIDMWQIVGTMNEYQ</sequence>